<dbReference type="PANTHER" id="PTHR30185:SF13">
    <property type="entry name" value="LICABCH OPERON REGULATOR-RELATED"/>
    <property type="match status" value="1"/>
</dbReference>
<reference evidence="4 5" key="1">
    <citation type="submission" date="2023-12" db="EMBL/GenBank/DDBJ databases">
        <title>Redefining Piscine Lactococcosis.</title>
        <authorList>
            <person name="Heckman T.I."/>
            <person name="Yazdi Z."/>
            <person name="Older C.E."/>
            <person name="Griffin M.J."/>
            <person name="Waldbieser G.C."/>
            <person name="Chow A.M."/>
            <person name="Medina Silva I."/>
            <person name="Anenson K.M."/>
            <person name="Garcia J.C."/>
            <person name="LaFrentz B.R."/>
            <person name="Slavic D."/>
            <person name="Toohey-Kurth K.L."/>
            <person name="Yant P."/>
            <person name="Fritz H.M."/>
            <person name="Henderson E."/>
            <person name="McDowall R."/>
            <person name="Cai H."/>
            <person name="Adikson M."/>
            <person name="Soto E."/>
        </authorList>
    </citation>
    <scope>NUCLEOTIDE SEQUENCE [LARGE SCALE GENOMIC DNA]</scope>
    <source>
        <strain evidence="4 5">R21-91A</strain>
    </source>
</reference>
<sequence>MDNYFEYIFSKETCQQILLLEQLYNNPLGLDIDELGDKIDLERRTLRRHLSYINDVANEYVVMSKPIIFQKKKYVFTGSKSEYYALKCNILKPEPLLNLFELFLNSQSVNFIDFCKENFMSESTARRKLKKANILLQSIGMKLTIRKDEIYIIGEERIIRYSLISLFWRVYRGTEWPFENVDEGRVENIVSSIISSGRYISYGKRKHLAFYLATFISRSQSGNVISKALLPEYSSALIANNHYMGELSQLIEQSFKLPQVELEFILLIFYIFPECYEEFHSVDDTLAILKKYSRRSYSSIMNFVAFIKKRHPKWDKDSPSTPFFWPMLISGRLFVDIFKDAYFNSSGVRIFKHAGTDYPRFLPTIRKSILSHEPKLATNTLKSLTLRYGQAYIMEFSPHDFEPKIKILLLTDSAMYIEKIISQRVENLLKYRFNFILEIDRPSSTPDLILETDVIDTKYSDSKRLFINLEVAPKDRENILTACKDILKEKY</sequence>
<name>A0ABZ2SD44_9LACT</name>
<dbReference type="Pfam" id="PF05043">
    <property type="entry name" value="Mga"/>
    <property type="match status" value="1"/>
</dbReference>
<accession>A0ABZ2SD44</accession>
<evidence type="ECO:0000256" key="2">
    <source>
        <dbReference type="ARBA" id="ARBA00023163"/>
    </source>
</evidence>
<dbReference type="InterPro" id="IPR036388">
    <property type="entry name" value="WH-like_DNA-bd_sf"/>
</dbReference>
<dbReference type="Proteomes" id="UP001456368">
    <property type="component" value="Chromosome"/>
</dbReference>
<organism evidence="4 5">
    <name type="scientific">Lactococcus petauri</name>
    <dbReference type="NCBI Taxonomy" id="1940789"/>
    <lineage>
        <taxon>Bacteria</taxon>
        <taxon>Bacillati</taxon>
        <taxon>Bacillota</taxon>
        <taxon>Bacilli</taxon>
        <taxon>Lactobacillales</taxon>
        <taxon>Streptococcaceae</taxon>
        <taxon>Lactococcus</taxon>
    </lineage>
</organism>
<keyword evidence="5" id="KW-1185">Reference proteome</keyword>
<dbReference type="InterPro" id="IPR050661">
    <property type="entry name" value="BglG_antiterminators"/>
</dbReference>
<evidence type="ECO:0000259" key="3">
    <source>
        <dbReference type="Pfam" id="PF05043"/>
    </source>
</evidence>
<feature type="domain" description="Mga helix-turn-helix" evidence="3">
    <location>
        <begin position="90"/>
        <end position="167"/>
    </location>
</feature>
<dbReference type="PANTHER" id="PTHR30185">
    <property type="entry name" value="CRYPTIC BETA-GLUCOSIDE BGL OPERON ANTITERMINATOR"/>
    <property type="match status" value="1"/>
</dbReference>
<protein>
    <submittedName>
        <fullName evidence="4">Helix-turn-helix domain-containing protein</fullName>
    </submittedName>
</protein>
<keyword evidence="1" id="KW-0805">Transcription regulation</keyword>
<dbReference type="EMBL" id="CP141698">
    <property type="protein sequence ID" value="WYC66565.1"/>
    <property type="molecule type" value="Genomic_DNA"/>
</dbReference>
<evidence type="ECO:0000256" key="1">
    <source>
        <dbReference type="ARBA" id="ARBA00023015"/>
    </source>
</evidence>
<proteinExistence type="predicted"/>
<dbReference type="Gene3D" id="1.10.10.10">
    <property type="entry name" value="Winged helix-like DNA-binding domain superfamily/Winged helix DNA-binding domain"/>
    <property type="match status" value="1"/>
</dbReference>
<dbReference type="RefSeq" id="WP_019294274.1">
    <property type="nucleotide sequence ID" value="NZ_CP141697.1"/>
</dbReference>
<gene>
    <name evidence="4" type="ORF">VNN45_06665</name>
</gene>
<evidence type="ECO:0000313" key="4">
    <source>
        <dbReference type="EMBL" id="WYC66565.1"/>
    </source>
</evidence>
<keyword evidence="2" id="KW-0804">Transcription</keyword>
<evidence type="ECO:0000313" key="5">
    <source>
        <dbReference type="Proteomes" id="UP001456368"/>
    </source>
</evidence>
<dbReference type="InterPro" id="IPR007737">
    <property type="entry name" value="Mga_HTH"/>
</dbReference>